<dbReference type="PROSITE" id="PS50294">
    <property type="entry name" value="WD_REPEATS_REGION"/>
    <property type="match status" value="2"/>
</dbReference>
<dbReference type="InterPro" id="IPR015943">
    <property type="entry name" value="WD40/YVTN_repeat-like_dom_sf"/>
</dbReference>
<keyword evidence="1 4" id="KW-0853">WD repeat</keyword>
<dbReference type="InterPro" id="IPR001680">
    <property type="entry name" value="WD40_rpt"/>
</dbReference>
<reference evidence="5 6" key="1">
    <citation type="submission" date="2014-05" db="EMBL/GenBank/DDBJ databases">
        <title>Draft genome sequence of a rare smut relative, Tilletiaria anomala UBC 951.</title>
        <authorList>
            <consortium name="DOE Joint Genome Institute"/>
            <person name="Toome M."/>
            <person name="Kuo A."/>
            <person name="Henrissat B."/>
            <person name="Lipzen A."/>
            <person name="Tritt A."/>
            <person name="Yoshinaga Y."/>
            <person name="Zane M."/>
            <person name="Barry K."/>
            <person name="Grigoriev I.V."/>
            <person name="Spatafora J.W."/>
            <person name="Aimea M.C."/>
        </authorList>
    </citation>
    <scope>NUCLEOTIDE SEQUENCE [LARGE SCALE GENOMIC DNA]</scope>
    <source>
        <strain evidence="5 6">UBC 951</strain>
    </source>
</reference>
<keyword evidence="6" id="KW-1185">Reference proteome</keyword>
<sequence length="404" mass="43548">MAAAKVHEKVVIPSSSSNITSSTGSEDLNRTKILFQLRQLSFPDWAKVGARNPKELKGAHKNKASFVAWSCDGNWLATCGDDCVKVWAPERSTDVRGAKELKGHERPVAQVRWDPSNPNILASIGQDRTLRIWDNRAENDKVSVAQLPSNALNLAFHPSSRYIAIGDRDDRVSLFDVRMLGSGDSAAGAPSTGSDSTTANTRPTAVPVALIRDVNQKGELINEIAWTPDGRQFVLTSNTGTLSAMQSSTLLIDETSLQSATERRLAGQAPTNVLPWRTTHSFTAHTATIFCLAMDPCGRYAASAGQDSMIGLWNTADWTSAEAGMNASAMTNSVHSLGFSGDGEFLAAGGEDAWVEILATSTMASVHRIPTPLGDTPSVAWHPWRHVLAYASDHWNASVHIFGL</sequence>
<dbReference type="HOGENOM" id="CLU_045202_1_0_1"/>
<evidence type="ECO:0000256" key="2">
    <source>
        <dbReference type="ARBA" id="ARBA00022737"/>
    </source>
</evidence>
<gene>
    <name evidence="5" type="ORF">K437DRAFT_259860</name>
</gene>
<dbReference type="GO" id="GO:0000445">
    <property type="term" value="C:THO complex part of transcription export complex"/>
    <property type="evidence" value="ECO:0007669"/>
    <property type="project" value="TreeGrafter"/>
</dbReference>
<dbReference type="PANTHER" id="PTHR22839">
    <property type="entry name" value="THO COMPLEX SUBUNIT 3 THO3"/>
    <property type="match status" value="1"/>
</dbReference>
<feature type="repeat" description="WD" evidence="4">
    <location>
        <begin position="282"/>
        <end position="314"/>
    </location>
</feature>
<evidence type="ECO:0000313" key="6">
    <source>
        <dbReference type="Proteomes" id="UP000027361"/>
    </source>
</evidence>
<proteinExistence type="inferred from homology"/>
<dbReference type="SMART" id="SM00320">
    <property type="entry name" value="WD40"/>
    <property type="match status" value="6"/>
</dbReference>
<evidence type="ECO:0000256" key="3">
    <source>
        <dbReference type="ARBA" id="ARBA00046343"/>
    </source>
</evidence>
<dbReference type="InterPro" id="IPR036322">
    <property type="entry name" value="WD40_repeat_dom_sf"/>
</dbReference>
<dbReference type="SUPFAM" id="SSF50978">
    <property type="entry name" value="WD40 repeat-like"/>
    <property type="match status" value="1"/>
</dbReference>
<dbReference type="Pfam" id="PF00400">
    <property type="entry name" value="WD40"/>
    <property type="match status" value="5"/>
</dbReference>
<name>A0A066V716_TILAU</name>
<feature type="repeat" description="WD" evidence="4">
    <location>
        <begin position="101"/>
        <end position="134"/>
    </location>
</feature>
<dbReference type="GeneID" id="25265398"/>
<dbReference type="RefSeq" id="XP_013240326.1">
    <property type="nucleotide sequence ID" value="XM_013384872.1"/>
</dbReference>
<dbReference type="FunCoup" id="A0A066V716">
    <property type="interactions" value="495"/>
</dbReference>
<dbReference type="AlphaFoldDB" id="A0A066V716"/>
<evidence type="ECO:0000256" key="1">
    <source>
        <dbReference type="ARBA" id="ARBA00022574"/>
    </source>
</evidence>
<dbReference type="GO" id="GO:0006406">
    <property type="term" value="P:mRNA export from nucleus"/>
    <property type="evidence" value="ECO:0007669"/>
    <property type="project" value="InterPro"/>
</dbReference>
<dbReference type="OrthoDB" id="340259at2759"/>
<dbReference type="STRING" id="1037660.A0A066V716"/>
<accession>A0A066V716</accession>
<dbReference type="Gene3D" id="2.130.10.10">
    <property type="entry name" value="YVTN repeat-like/Quinoprotein amine dehydrogenase"/>
    <property type="match status" value="2"/>
</dbReference>
<comment type="similarity">
    <text evidence="3">Belongs to the THOC3 family.</text>
</comment>
<dbReference type="PANTHER" id="PTHR22839:SF0">
    <property type="entry name" value="THO COMPLEX SUBUNIT 3"/>
    <property type="match status" value="1"/>
</dbReference>
<dbReference type="Proteomes" id="UP000027361">
    <property type="component" value="Unassembled WGS sequence"/>
</dbReference>
<dbReference type="InterPro" id="IPR040132">
    <property type="entry name" value="Tex1/THOC3"/>
</dbReference>
<organism evidence="5 6">
    <name type="scientific">Tilletiaria anomala (strain ATCC 24038 / CBS 436.72 / UBC 951)</name>
    <dbReference type="NCBI Taxonomy" id="1037660"/>
    <lineage>
        <taxon>Eukaryota</taxon>
        <taxon>Fungi</taxon>
        <taxon>Dikarya</taxon>
        <taxon>Basidiomycota</taxon>
        <taxon>Ustilaginomycotina</taxon>
        <taxon>Exobasidiomycetes</taxon>
        <taxon>Georgefischeriales</taxon>
        <taxon>Tilletiariaceae</taxon>
        <taxon>Tilletiaria</taxon>
    </lineage>
</organism>
<keyword evidence="2" id="KW-0677">Repeat</keyword>
<protein>
    <submittedName>
        <fullName evidence="5">WD40 repeat-like protein</fullName>
    </submittedName>
</protein>
<dbReference type="PROSITE" id="PS50082">
    <property type="entry name" value="WD_REPEATS_2"/>
    <property type="match status" value="2"/>
</dbReference>
<evidence type="ECO:0000313" key="5">
    <source>
        <dbReference type="EMBL" id="KDN37261.1"/>
    </source>
</evidence>
<evidence type="ECO:0000256" key="4">
    <source>
        <dbReference type="PROSITE-ProRule" id="PRU00221"/>
    </source>
</evidence>
<dbReference type="EMBL" id="JMSN01000143">
    <property type="protein sequence ID" value="KDN37261.1"/>
    <property type="molecule type" value="Genomic_DNA"/>
</dbReference>
<comment type="caution">
    <text evidence="5">The sequence shown here is derived from an EMBL/GenBank/DDBJ whole genome shotgun (WGS) entry which is preliminary data.</text>
</comment>
<dbReference type="InParanoid" id="A0A066V716"/>
<dbReference type="OMA" id="WNADGRH"/>